<feature type="domain" description="HTH merR-type" evidence="4">
    <location>
        <begin position="1"/>
        <end position="71"/>
    </location>
</feature>
<dbReference type="SUPFAM" id="SSF53335">
    <property type="entry name" value="S-adenosyl-L-methionine-dependent methyltransferases"/>
    <property type="match status" value="1"/>
</dbReference>
<dbReference type="EMBL" id="LOTN01000071">
    <property type="protein sequence ID" value="KUZ81724.1"/>
    <property type="molecule type" value="Genomic_DNA"/>
</dbReference>
<dbReference type="InterPro" id="IPR029063">
    <property type="entry name" value="SAM-dependent_MTases_sf"/>
</dbReference>
<dbReference type="Proteomes" id="UP000065521">
    <property type="component" value="Unassembled WGS sequence"/>
</dbReference>
<dbReference type="PRINTS" id="PR00040">
    <property type="entry name" value="HTHMERR"/>
</dbReference>
<keyword evidence="3" id="KW-0808">Transferase</keyword>
<dbReference type="Gene3D" id="3.40.50.150">
    <property type="entry name" value="Vaccinia Virus protein VP39"/>
    <property type="match status" value="1"/>
</dbReference>
<dbReference type="SMART" id="SM00422">
    <property type="entry name" value="HTH_MERR"/>
    <property type="match status" value="1"/>
</dbReference>
<dbReference type="PANTHER" id="PTHR43619">
    <property type="entry name" value="S-ADENOSYL-L-METHIONINE-DEPENDENT METHYLTRANSFERASE YKTD-RELATED"/>
    <property type="match status" value="1"/>
</dbReference>
<dbReference type="Pfam" id="PF04072">
    <property type="entry name" value="LCM"/>
    <property type="match status" value="1"/>
</dbReference>
<dbReference type="PROSITE" id="PS00552">
    <property type="entry name" value="HTH_MERR_1"/>
    <property type="match status" value="1"/>
</dbReference>
<dbReference type="InterPro" id="IPR011610">
    <property type="entry name" value="SAM_mthyl_Trfase_ML2640-like"/>
</dbReference>
<gene>
    <name evidence="5" type="ORF">WI38_30210</name>
</gene>
<evidence type="ECO:0000313" key="5">
    <source>
        <dbReference type="EMBL" id="KUZ81724.1"/>
    </source>
</evidence>
<dbReference type="InterPro" id="IPR009061">
    <property type="entry name" value="DNA-bd_dom_put_sf"/>
</dbReference>
<dbReference type="InterPro" id="IPR007213">
    <property type="entry name" value="Ppm1/Ppm2/Tcmp"/>
</dbReference>
<dbReference type="PANTHER" id="PTHR43619:SF2">
    <property type="entry name" value="S-ADENOSYL-L-METHIONINE-DEPENDENT METHYLTRANSFERASES SUPERFAMILY PROTEIN"/>
    <property type="match status" value="1"/>
</dbReference>
<dbReference type="GO" id="GO:0006355">
    <property type="term" value="P:regulation of DNA-templated transcription"/>
    <property type="evidence" value="ECO:0007669"/>
    <property type="project" value="InterPro"/>
</dbReference>
<comment type="similarity">
    <text evidence="1">Belongs to the UPF0677 family.</text>
</comment>
<dbReference type="AlphaFoldDB" id="A0A102JWR1"/>
<proteinExistence type="inferred from homology"/>
<dbReference type="RefSeq" id="WP_059637358.1">
    <property type="nucleotide sequence ID" value="NZ_LOTK01000067.1"/>
</dbReference>
<sequence length="628" mass="70104">MSLKIGALAKRAGLTVRALHHYDAIGLLSPSARADGGSRQYSHDDVIRLHRIQALKHFGCSLSDIKTYLDDSGIEPVEIIHRQICVLDEQARRAQALRDSLQHLAGKLASGSEAGMADWLNLLEMMTMHDKHLTGEDLDHLRAQQQQLGAHLDARRIELIAEMRSAIDRGVLPEDHEAQALAWRWVQHMKDATGDNAQLVSKLKAMQEREPRVWEITGFTPEMHQWISLSNVYARARLFAKYLSPDEFEEVRRRMIAHVDDWPLLFAEVRAQMDAGADVADPAVQALARRWQDLFRDSYCGDDVALESKIHHALRTEPDLSVGVGLDMPLILFIQKAILALNGSGHQSVNTGPKPSAQRVATLRAVHQLLDNPLILEDRLALKILGGANEAAVRSNSDHYDDPLSKGLRMSVAVRSRYAEDEWRKAARNGVSQYVILGAGLDTYAYREHHQAQRIFEVDLPATQQWKRECLSAADIEIPASLTYVPMDFEHDTLARALSEAGFRKDAPAFFSWLGVSVYLEEEAILETLRFIASCAAGSAVVFDYVVTPSLLPPMERLGMELVRAKVAENGEPWKSFFDPASLADKIRSLGFSEANNVSPENLNNIYLTGRKDGFRMGGSSRLLHAIV</sequence>
<comment type="caution">
    <text evidence="5">The sequence shown here is derived from an EMBL/GenBank/DDBJ whole genome shotgun (WGS) entry which is preliminary data.</text>
</comment>
<evidence type="ECO:0000313" key="6">
    <source>
        <dbReference type="Proteomes" id="UP000065521"/>
    </source>
</evidence>
<dbReference type="CDD" id="cd04788">
    <property type="entry name" value="HTH_NolA-AlbR"/>
    <property type="match status" value="1"/>
</dbReference>
<dbReference type="Gene3D" id="1.10.1660.10">
    <property type="match status" value="1"/>
</dbReference>
<reference evidence="5 6" key="1">
    <citation type="submission" date="2015-11" db="EMBL/GenBank/DDBJ databases">
        <title>Expanding the genomic diversity of Burkholderia species for the development of highly accurate diagnostics.</title>
        <authorList>
            <person name="Sahl J."/>
            <person name="Keim P."/>
            <person name="Wagner D."/>
        </authorList>
    </citation>
    <scope>NUCLEOTIDE SEQUENCE [LARGE SCALE GENOMIC DNA]</scope>
    <source>
        <strain evidence="5 6">RF32-BP4</strain>
    </source>
</reference>
<dbReference type="GO" id="GO:0032259">
    <property type="term" value="P:methylation"/>
    <property type="evidence" value="ECO:0007669"/>
    <property type="project" value="UniProtKB-KW"/>
</dbReference>
<evidence type="ECO:0000256" key="3">
    <source>
        <dbReference type="ARBA" id="ARBA00022679"/>
    </source>
</evidence>
<keyword evidence="2" id="KW-0489">Methyltransferase</keyword>
<name>A0A102JWR1_9BURK</name>
<evidence type="ECO:0000259" key="4">
    <source>
        <dbReference type="PROSITE" id="PS50937"/>
    </source>
</evidence>
<dbReference type="NCBIfam" id="TIGR00027">
    <property type="entry name" value="mthyl_TIGR00027"/>
    <property type="match status" value="1"/>
</dbReference>
<dbReference type="GO" id="GO:0008168">
    <property type="term" value="F:methyltransferase activity"/>
    <property type="evidence" value="ECO:0007669"/>
    <property type="project" value="UniProtKB-KW"/>
</dbReference>
<protein>
    <recommendedName>
        <fullName evidence="4">HTH merR-type domain-containing protein</fullName>
    </recommendedName>
</protein>
<dbReference type="PROSITE" id="PS50937">
    <property type="entry name" value="HTH_MERR_2"/>
    <property type="match status" value="1"/>
</dbReference>
<accession>A0A102JWR1</accession>
<evidence type="ECO:0000256" key="2">
    <source>
        <dbReference type="ARBA" id="ARBA00022603"/>
    </source>
</evidence>
<organism evidence="5 6">
    <name type="scientific">Burkholderia ubonensis</name>
    <dbReference type="NCBI Taxonomy" id="101571"/>
    <lineage>
        <taxon>Bacteria</taxon>
        <taxon>Pseudomonadati</taxon>
        <taxon>Pseudomonadota</taxon>
        <taxon>Betaproteobacteria</taxon>
        <taxon>Burkholderiales</taxon>
        <taxon>Burkholderiaceae</taxon>
        <taxon>Burkholderia</taxon>
        <taxon>Burkholderia cepacia complex</taxon>
    </lineage>
</organism>
<dbReference type="Pfam" id="PF13411">
    <property type="entry name" value="MerR_1"/>
    <property type="match status" value="1"/>
</dbReference>
<dbReference type="SUPFAM" id="SSF46955">
    <property type="entry name" value="Putative DNA-binding domain"/>
    <property type="match status" value="1"/>
</dbReference>
<dbReference type="InterPro" id="IPR000551">
    <property type="entry name" value="MerR-type_HTH_dom"/>
</dbReference>
<dbReference type="GO" id="GO:0003677">
    <property type="term" value="F:DNA binding"/>
    <property type="evidence" value="ECO:0007669"/>
    <property type="project" value="InterPro"/>
</dbReference>
<evidence type="ECO:0000256" key="1">
    <source>
        <dbReference type="ARBA" id="ARBA00008138"/>
    </source>
</evidence>